<accession>A0ABW1PNS2</accession>
<evidence type="ECO:0000313" key="1">
    <source>
        <dbReference type="EMBL" id="MFC6097253.1"/>
    </source>
</evidence>
<dbReference type="Gene3D" id="2.102.10.10">
    <property type="entry name" value="Rieske [2Fe-2S] iron-sulphur domain"/>
    <property type="match status" value="1"/>
</dbReference>
<dbReference type="InterPro" id="IPR036922">
    <property type="entry name" value="Rieske_2Fe-2S_sf"/>
</dbReference>
<organism evidence="1 2">
    <name type="scientific">Flavobacterium qiangtangense</name>
    <dbReference type="NCBI Taxonomy" id="1442595"/>
    <lineage>
        <taxon>Bacteria</taxon>
        <taxon>Pseudomonadati</taxon>
        <taxon>Bacteroidota</taxon>
        <taxon>Flavobacteriia</taxon>
        <taxon>Flavobacteriales</taxon>
        <taxon>Flavobacteriaceae</taxon>
        <taxon>Flavobacterium</taxon>
    </lineage>
</organism>
<evidence type="ECO:0008006" key="3">
    <source>
        <dbReference type="Google" id="ProtNLM"/>
    </source>
</evidence>
<name>A0ABW1PNS2_9FLAO</name>
<dbReference type="EMBL" id="JBHSQB010000008">
    <property type="protein sequence ID" value="MFC6097253.1"/>
    <property type="molecule type" value="Genomic_DNA"/>
</dbReference>
<evidence type="ECO:0000313" key="2">
    <source>
        <dbReference type="Proteomes" id="UP001596287"/>
    </source>
</evidence>
<reference evidence="2" key="1">
    <citation type="journal article" date="2019" name="Int. J. Syst. Evol. Microbiol.">
        <title>The Global Catalogue of Microorganisms (GCM) 10K type strain sequencing project: providing services to taxonomists for standard genome sequencing and annotation.</title>
        <authorList>
            <consortium name="The Broad Institute Genomics Platform"/>
            <consortium name="The Broad Institute Genome Sequencing Center for Infectious Disease"/>
            <person name="Wu L."/>
            <person name="Ma J."/>
        </authorList>
    </citation>
    <scope>NUCLEOTIDE SEQUENCE [LARGE SCALE GENOMIC DNA]</scope>
    <source>
        <strain evidence="2">CCUG 49679</strain>
    </source>
</reference>
<dbReference type="RefSeq" id="WP_379792144.1">
    <property type="nucleotide sequence ID" value="NZ_JBHSQB010000008.1"/>
</dbReference>
<dbReference type="Proteomes" id="UP001596287">
    <property type="component" value="Unassembled WGS sequence"/>
</dbReference>
<gene>
    <name evidence="1" type="ORF">ACFPVY_11420</name>
</gene>
<dbReference type="PROSITE" id="PS51257">
    <property type="entry name" value="PROKAR_LIPOPROTEIN"/>
    <property type="match status" value="1"/>
</dbReference>
<proteinExistence type="predicted"/>
<dbReference type="SUPFAM" id="SSF50022">
    <property type="entry name" value="ISP domain"/>
    <property type="match status" value="1"/>
</dbReference>
<protein>
    <recommendedName>
        <fullName evidence="3">Rieske domain-containing protein</fullName>
    </recommendedName>
</protein>
<sequence length="141" mass="15564">MKKIITLFVAIIAILSCSDDDVRIRNQFLPSYSVNVEVNLNLPLYSDLNYAGNAVLINQGNAGINGIILFNTGSGFLAWEATCPNQIPTTCSRLEFSEPIATCPCDDVEYSLFTGLPTVTMQYGLLQYRTEVNGNVVRIYN</sequence>
<comment type="caution">
    <text evidence="1">The sequence shown here is derived from an EMBL/GenBank/DDBJ whole genome shotgun (WGS) entry which is preliminary data.</text>
</comment>
<keyword evidence="2" id="KW-1185">Reference proteome</keyword>